<evidence type="ECO:0000313" key="5">
    <source>
        <dbReference type="Proteomes" id="UP000465035"/>
    </source>
</evidence>
<dbReference type="Gene3D" id="3.40.1190.20">
    <property type="match status" value="1"/>
</dbReference>
<keyword evidence="1" id="KW-0808">Transferase</keyword>
<dbReference type="Proteomes" id="UP000465035">
    <property type="component" value="Chromosome"/>
</dbReference>
<dbReference type="PANTHER" id="PTHR10584:SF166">
    <property type="entry name" value="RIBOKINASE"/>
    <property type="match status" value="1"/>
</dbReference>
<evidence type="ECO:0000313" key="4">
    <source>
        <dbReference type="EMBL" id="QHB53368.1"/>
    </source>
</evidence>
<dbReference type="SUPFAM" id="SSF53613">
    <property type="entry name" value="Ribokinase-like"/>
    <property type="match status" value="1"/>
</dbReference>
<evidence type="ECO:0000259" key="3">
    <source>
        <dbReference type="Pfam" id="PF00294"/>
    </source>
</evidence>
<dbReference type="InterPro" id="IPR002173">
    <property type="entry name" value="Carboh/pur_kinase_PfkB_CS"/>
</dbReference>
<dbReference type="Pfam" id="PF13412">
    <property type="entry name" value="HTH_24"/>
    <property type="match status" value="1"/>
</dbReference>
<gene>
    <name evidence="4" type="ORF">GQR93_04090</name>
</gene>
<dbReference type="GO" id="GO:0016301">
    <property type="term" value="F:kinase activity"/>
    <property type="evidence" value="ECO:0007669"/>
    <property type="project" value="UniProtKB-KW"/>
</dbReference>
<proteinExistence type="predicted"/>
<protein>
    <submittedName>
        <fullName evidence="4">Winged helix-turn-helix transcriptional regulator</fullName>
    </submittedName>
</protein>
<dbReference type="EMBL" id="CP047121">
    <property type="protein sequence ID" value="QHB53368.1"/>
    <property type="molecule type" value="Genomic_DNA"/>
</dbReference>
<evidence type="ECO:0000256" key="1">
    <source>
        <dbReference type="ARBA" id="ARBA00022679"/>
    </source>
</evidence>
<dbReference type="InterPro" id="IPR011611">
    <property type="entry name" value="PfkB_dom"/>
</dbReference>
<dbReference type="PANTHER" id="PTHR10584">
    <property type="entry name" value="SUGAR KINASE"/>
    <property type="match status" value="1"/>
</dbReference>
<dbReference type="InterPro" id="IPR029056">
    <property type="entry name" value="Ribokinase-like"/>
</dbReference>
<dbReference type="AlphaFoldDB" id="A0A6P1E980"/>
<reference evidence="4 5" key="1">
    <citation type="submission" date="2019-12" db="EMBL/GenBank/DDBJ databases">
        <title>Lactobacillus hilgardii FLUB.</title>
        <authorList>
            <person name="Gustaw K."/>
        </authorList>
    </citation>
    <scope>NUCLEOTIDE SEQUENCE [LARGE SCALE GENOMIC DNA]</scope>
    <source>
        <strain evidence="4 5">FLUB</strain>
    </source>
</reference>
<keyword evidence="2" id="KW-0418">Kinase</keyword>
<evidence type="ECO:0000256" key="2">
    <source>
        <dbReference type="ARBA" id="ARBA00022777"/>
    </source>
</evidence>
<feature type="domain" description="Carbohydrate kinase PfkB" evidence="3">
    <location>
        <begin position="43"/>
        <end position="329"/>
    </location>
</feature>
<accession>A0A6P1E980</accession>
<dbReference type="Pfam" id="PF00294">
    <property type="entry name" value="PfkB"/>
    <property type="match status" value="1"/>
</dbReference>
<dbReference type="PROSITE" id="PS00583">
    <property type="entry name" value="PFKB_KINASES_1"/>
    <property type="match status" value="1"/>
</dbReference>
<name>A0A6P1E980_LENHI</name>
<sequence length="346" mass="38066">MISQLELAKLAGISRSGIAAHISNLMKKGYLRGKGYIVSPIEHVTVIGGINTDIYGIASREFMAKTSTPGHVFHAIGGLGRNISLNLRKLGVFNYFISVYGDDLGGEQFKIDATNNDMDITYSKQLMNRKTSSYIYLNQPTGERFVGLDDMGINEMITPEFLKPREDVIQGSTEVVVDTNLPENTIRWICQNFNGPVFAKAVSLSKTERLRSNLHLIDTLVINGIEAPILSGIQPTDKQTAIDCSTKLLRLGVKNVFLYIDSVGMLYQNKDAIQYFPQPSIELTNTNGAGAAATAALVFARQKHKSFKEAAELANAAAYLTSESKSAVNEQLSINALTEQKKRLFY</sequence>
<organism evidence="4 5">
    <name type="scientific">Lentilactobacillus hilgardii</name>
    <name type="common">Lactobacillus hilgardii</name>
    <dbReference type="NCBI Taxonomy" id="1588"/>
    <lineage>
        <taxon>Bacteria</taxon>
        <taxon>Bacillati</taxon>
        <taxon>Bacillota</taxon>
        <taxon>Bacilli</taxon>
        <taxon>Lactobacillales</taxon>
        <taxon>Lactobacillaceae</taxon>
        <taxon>Lentilactobacillus</taxon>
    </lineage>
</organism>